<dbReference type="Pfam" id="PF25934">
    <property type="entry name" value="DUF7979"/>
    <property type="match status" value="2"/>
</dbReference>
<dbReference type="EMBL" id="FNHL01000004">
    <property type="protein sequence ID" value="SDN01418.1"/>
    <property type="molecule type" value="Genomic_DNA"/>
</dbReference>
<accession>A0A1G9XXB6</accession>
<feature type="domain" description="DUF7979" evidence="2">
    <location>
        <begin position="46"/>
        <end position="119"/>
    </location>
</feature>
<evidence type="ECO:0000259" key="2">
    <source>
        <dbReference type="Pfam" id="PF25934"/>
    </source>
</evidence>
<dbReference type="STRING" id="660521.SAMN04487949_3167"/>
<dbReference type="RefSeq" id="WP_089698940.1">
    <property type="nucleotide sequence ID" value="NZ_FNHL01000004.1"/>
</dbReference>
<gene>
    <name evidence="3" type="ORF">SAMN04487949_3167</name>
</gene>
<name>A0A1G9XXB6_9EURY</name>
<organism evidence="3 4">
    <name type="scientific">Halogranum gelatinilyticum</name>
    <dbReference type="NCBI Taxonomy" id="660521"/>
    <lineage>
        <taxon>Archaea</taxon>
        <taxon>Methanobacteriati</taxon>
        <taxon>Methanobacteriota</taxon>
        <taxon>Stenosarchaea group</taxon>
        <taxon>Halobacteria</taxon>
        <taxon>Halobacteriales</taxon>
        <taxon>Haloferacaceae</taxon>
    </lineage>
</organism>
<dbReference type="AlphaFoldDB" id="A0A1G9XXB6"/>
<proteinExistence type="predicted"/>
<reference evidence="4" key="1">
    <citation type="submission" date="2016-10" db="EMBL/GenBank/DDBJ databases">
        <authorList>
            <person name="Varghese N."/>
            <person name="Submissions S."/>
        </authorList>
    </citation>
    <scope>NUCLEOTIDE SEQUENCE [LARGE SCALE GENOMIC DNA]</scope>
    <source>
        <strain evidence="4">CGMCC 1.10119</strain>
    </source>
</reference>
<dbReference type="PROSITE" id="PS51257">
    <property type="entry name" value="PROKAR_LIPOPROTEIN"/>
    <property type="match status" value="1"/>
</dbReference>
<evidence type="ECO:0000313" key="4">
    <source>
        <dbReference type="Proteomes" id="UP000199451"/>
    </source>
</evidence>
<feature type="domain" description="DUF7979" evidence="2">
    <location>
        <begin position="140"/>
        <end position="199"/>
    </location>
</feature>
<feature type="region of interest" description="Disordered" evidence="1">
    <location>
        <begin position="23"/>
        <end position="56"/>
    </location>
</feature>
<evidence type="ECO:0000256" key="1">
    <source>
        <dbReference type="SAM" id="MobiDB-lite"/>
    </source>
</evidence>
<dbReference type="Proteomes" id="UP000199451">
    <property type="component" value="Unassembled WGS sequence"/>
</dbReference>
<evidence type="ECO:0000313" key="3">
    <source>
        <dbReference type="EMBL" id="SDN01418.1"/>
    </source>
</evidence>
<keyword evidence="4" id="KW-1185">Reference proteome</keyword>
<sequence length="217" mass="23569">MSRLPSTLLVVGLIVLAGCTGGPPAGSETATQTQTPATITHDGPTTSTSPTPTTNESRVVDFDELNADQQAAFRDALDGTVAFVPNSSYVAADEGYPSDQAGPFRDTDYVRYEGELYRIDIDYGAGELYASYGISAELGVPSDSETVTNFTDLPADLRDEVRTALVEGDYYAPSGKWDSLPQPLGDTDYVRYENETYRMEYVVGDQWADLMTVERVD</sequence>
<protein>
    <recommendedName>
        <fullName evidence="2">DUF7979 domain-containing protein</fullName>
    </recommendedName>
</protein>
<dbReference type="InterPro" id="IPR058285">
    <property type="entry name" value="DUF7979"/>
</dbReference>
<feature type="compositionally biased region" description="Low complexity" evidence="1">
    <location>
        <begin position="29"/>
        <end position="54"/>
    </location>
</feature>
<dbReference type="OrthoDB" id="252054at2157"/>